<name>A0ABS8TIP1_DATST</name>
<sequence length="197" mass="20899">MAVSHETGASGMFLDIIGHCVCVLTILSIVYAIAPVGRGAGHDTTPGGSRVGTYQTRAQTRAQTNPQPEVVNGGQPRVAAPNRVQEQVIQDAPSTVPAVVPTIALPTDIVMGLLNVLEALVSNHGGLPVPQTTLQAQTQVQSNVAAAQAPQLTPQPMFIQLQLLGNPKILRISWILTHQSSMEHQFLLNLRCSLTPL</sequence>
<evidence type="ECO:0000313" key="4">
    <source>
        <dbReference type="Proteomes" id="UP000823775"/>
    </source>
</evidence>
<evidence type="ECO:0000256" key="1">
    <source>
        <dbReference type="SAM" id="MobiDB-lite"/>
    </source>
</evidence>
<keyword evidence="2" id="KW-0472">Membrane</keyword>
<feature type="transmembrane region" description="Helical" evidence="2">
    <location>
        <begin position="12"/>
        <end position="34"/>
    </location>
</feature>
<keyword evidence="4" id="KW-1185">Reference proteome</keyword>
<dbReference type="Proteomes" id="UP000823775">
    <property type="component" value="Unassembled WGS sequence"/>
</dbReference>
<evidence type="ECO:0000313" key="3">
    <source>
        <dbReference type="EMBL" id="MCD7470703.1"/>
    </source>
</evidence>
<protein>
    <submittedName>
        <fullName evidence="3">Uncharacterized protein</fullName>
    </submittedName>
</protein>
<organism evidence="3 4">
    <name type="scientific">Datura stramonium</name>
    <name type="common">Jimsonweed</name>
    <name type="synonym">Common thornapple</name>
    <dbReference type="NCBI Taxonomy" id="4076"/>
    <lineage>
        <taxon>Eukaryota</taxon>
        <taxon>Viridiplantae</taxon>
        <taxon>Streptophyta</taxon>
        <taxon>Embryophyta</taxon>
        <taxon>Tracheophyta</taxon>
        <taxon>Spermatophyta</taxon>
        <taxon>Magnoliopsida</taxon>
        <taxon>eudicotyledons</taxon>
        <taxon>Gunneridae</taxon>
        <taxon>Pentapetalae</taxon>
        <taxon>asterids</taxon>
        <taxon>lamiids</taxon>
        <taxon>Solanales</taxon>
        <taxon>Solanaceae</taxon>
        <taxon>Solanoideae</taxon>
        <taxon>Datureae</taxon>
        <taxon>Datura</taxon>
    </lineage>
</organism>
<reference evidence="3 4" key="1">
    <citation type="journal article" date="2021" name="BMC Genomics">
        <title>Datura genome reveals duplications of psychoactive alkaloid biosynthetic genes and high mutation rate following tissue culture.</title>
        <authorList>
            <person name="Rajewski A."/>
            <person name="Carter-House D."/>
            <person name="Stajich J."/>
            <person name="Litt A."/>
        </authorList>
    </citation>
    <scope>NUCLEOTIDE SEQUENCE [LARGE SCALE GENOMIC DNA]</scope>
    <source>
        <strain evidence="3">AR-01</strain>
    </source>
</reference>
<comment type="caution">
    <text evidence="3">The sequence shown here is derived from an EMBL/GenBank/DDBJ whole genome shotgun (WGS) entry which is preliminary data.</text>
</comment>
<evidence type="ECO:0000256" key="2">
    <source>
        <dbReference type="SAM" id="Phobius"/>
    </source>
</evidence>
<feature type="compositionally biased region" description="Low complexity" evidence="1">
    <location>
        <begin position="55"/>
        <end position="64"/>
    </location>
</feature>
<gene>
    <name evidence="3" type="ORF">HAX54_010728</name>
</gene>
<proteinExistence type="predicted"/>
<keyword evidence="2" id="KW-1133">Transmembrane helix</keyword>
<feature type="region of interest" description="Disordered" evidence="1">
    <location>
        <begin position="41"/>
        <end position="73"/>
    </location>
</feature>
<keyword evidence="2" id="KW-0812">Transmembrane</keyword>
<dbReference type="EMBL" id="JACEIK010001598">
    <property type="protein sequence ID" value="MCD7470703.1"/>
    <property type="molecule type" value="Genomic_DNA"/>
</dbReference>
<accession>A0ABS8TIP1</accession>